<evidence type="ECO:0000256" key="2">
    <source>
        <dbReference type="ARBA" id="ARBA00022692"/>
    </source>
</evidence>
<feature type="transmembrane region" description="Helical" evidence="5">
    <location>
        <begin position="612"/>
        <end position="630"/>
    </location>
</feature>
<dbReference type="InterPro" id="IPR051328">
    <property type="entry name" value="T7SS_ABC-Transporter"/>
</dbReference>
<dbReference type="InterPro" id="IPR017501">
    <property type="entry name" value="Phage_infect_YhgE_C"/>
</dbReference>
<feature type="transmembrane region" description="Helical" evidence="5">
    <location>
        <begin position="642"/>
        <end position="661"/>
    </location>
</feature>
<evidence type="ECO:0000256" key="4">
    <source>
        <dbReference type="ARBA" id="ARBA00023136"/>
    </source>
</evidence>
<feature type="transmembrane region" description="Helical" evidence="5">
    <location>
        <begin position="575"/>
        <end position="600"/>
    </location>
</feature>
<dbReference type="InterPro" id="IPR013525">
    <property type="entry name" value="ABC2_TM"/>
</dbReference>
<sequence>MNPKSHDRLAQFIRSTSFLQLVRSELVRIFSRPFNVLALVALMSVPLLYAGVYLWTNKDPQGHLDTVPAALVVNDDGAMIDGTFTNLGNEVAQELLNDGKLGWQLVNEDTARAGVERGDYYFAVSFPDNFSENLTSAVTETPTTAAFDVITNDANNYLGTDIAKKVADELIGKISSRIGEEAAQKLLFGLTSAHDGFTRGADAVSQLADKLGKATDGASQLAEGANKLHNEGTSRLRSETAELPNQATRLHDGATQLADGTASAQNGADQLATGASELNDGLGELNSKVSALPDGAQKLADGAQQVADGNVKIADVADRIRDDLASLDGSKDAVAADLREALLARGLDPATVDAVLDEAQTALDNGLGARIDEAKTKVNDSLNSIDQLADGAQQVADGANALAGSANQLVDAVGQAAAGANRLADGADQLAGGITRLNDGAHQLADGTGQLTEAAPKLTDGIREIDENTALLASKLDEFAGKLPAAVDGAEAIRDKLAEGAEKFPNAGESLRADQAATLGSPVVMSKDAFTTAAGYGEGVAPFFLSLSAWLGVFTIFMIVNPFSKRAVTAMRNPLPVAIAGWMVPALIGFIEMSVLMLVLSGPVGLHMERPWLVWLVLVTSSVTFAALFQALRTWLDSTGQFIGLLLLVLQVSGAGGTFPIESAPPFIVAIHDYLPMSWTITALRQAIYGGDMGVMWHQVGMLLTLLGVALLVTWLGIMKKSDNRSLRDLREPVIH</sequence>
<dbReference type="EMBL" id="JBHUNF010000004">
    <property type="protein sequence ID" value="MFD2675265.1"/>
    <property type="molecule type" value="Genomic_DNA"/>
</dbReference>
<feature type="transmembrane region" description="Helical" evidence="5">
    <location>
        <begin position="34"/>
        <end position="55"/>
    </location>
</feature>
<evidence type="ECO:0000259" key="6">
    <source>
        <dbReference type="Pfam" id="PF12698"/>
    </source>
</evidence>
<dbReference type="PANTHER" id="PTHR43077:SF5">
    <property type="entry name" value="PHAGE INFECTION PROTEIN"/>
    <property type="match status" value="1"/>
</dbReference>
<dbReference type="Pfam" id="PF12698">
    <property type="entry name" value="ABC2_membrane_3"/>
    <property type="match status" value="1"/>
</dbReference>
<accession>A0ABW5RJN0</accession>
<dbReference type="SUPFAM" id="SSF58104">
    <property type="entry name" value="Methyl-accepting chemotaxis protein (MCP) signaling domain"/>
    <property type="match status" value="2"/>
</dbReference>
<protein>
    <submittedName>
        <fullName evidence="7">YhgE/Pip family protein</fullName>
    </submittedName>
</protein>
<comment type="caution">
    <text evidence="7">The sequence shown here is derived from an EMBL/GenBank/DDBJ whole genome shotgun (WGS) entry which is preliminary data.</text>
</comment>
<feature type="transmembrane region" description="Helical" evidence="5">
    <location>
        <begin position="696"/>
        <end position="718"/>
    </location>
</feature>
<evidence type="ECO:0000256" key="5">
    <source>
        <dbReference type="SAM" id="Phobius"/>
    </source>
</evidence>
<reference evidence="8" key="1">
    <citation type="journal article" date="2019" name="Int. J. Syst. Evol. Microbiol.">
        <title>The Global Catalogue of Microorganisms (GCM) 10K type strain sequencing project: providing services to taxonomists for standard genome sequencing and annotation.</title>
        <authorList>
            <consortium name="The Broad Institute Genomics Platform"/>
            <consortium name="The Broad Institute Genome Sequencing Center for Infectious Disease"/>
            <person name="Wu L."/>
            <person name="Ma J."/>
        </authorList>
    </citation>
    <scope>NUCLEOTIDE SEQUENCE [LARGE SCALE GENOMIC DNA]</scope>
    <source>
        <strain evidence="8">TISTR 1511</strain>
    </source>
</reference>
<dbReference type="Gene3D" id="3.40.1710.10">
    <property type="entry name" value="abc type-2 transporter like domain"/>
    <property type="match status" value="1"/>
</dbReference>
<name>A0ABW5RJN0_9MICO</name>
<keyword evidence="4 5" id="KW-0472">Membrane</keyword>
<dbReference type="NCBIfam" id="TIGR03061">
    <property type="entry name" value="pip_yhgE_Nterm"/>
    <property type="match status" value="1"/>
</dbReference>
<dbReference type="Proteomes" id="UP001597453">
    <property type="component" value="Unassembled WGS sequence"/>
</dbReference>
<dbReference type="NCBIfam" id="TIGR03057">
    <property type="entry name" value="xxxLxxG_by_4"/>
    <property type="match status" value="6"/>
</dbReference>
<comment type="subcellular location">
    <subcellularLocation>
        <location evidence="1">Membrane</location>
        <topology evidence="1">Multi-pass membrane protein</topology>
    </subcellularLocation>
</comment>
<evidence type="ECO:0000313" key="8">
    <source>
        <dbReference type="Proteomes" id="UP001597453"/>
    </source>
</evidence>
<gene>
    <name evidence="7" type="ORF">ACFSUQ_08160</name>
</gene>
<dbReference type="InterPro" id="IPR023908">
    <property type="entry name" value="xxxLxxG_rpt"/>
</dbReference>
<dbReference type="Gene3D" id="1.10.287.950">
    <property type="entry name" value="Methyl-accepting chemotaxis protein"/>
    <property type="match status" value="2"/>
</dbReference>
<evidence type="ECO:0000313" key="7">
    <source>
        <dbReference type="EMBL" id="MFD2675265.1"/>
    </source>
</evidence>
<dbReference type="RefSeq" id="WP_066058022.1">
    <property type="nucleotide sequence ID" value="NZ_JBHUNF010000004.1"/>
</dbReference>
<proteinExistence type="predicted"/>
<keyword evidence="8" id="KW-1185">Reference proteome</keyword>
<keyword evidence="2 5" id="KW-0812">Transmembrane</keyword>
<evidence type="ECO:0000256" key="3">
    <source>
        <dbReference type="ARBA" id="ARBA00022989"/>
    </source>
</evidence>
<evidence type="ECO:0000256" key="1">
    <source>
        <dbReference type="ARBA" id="ARBA00004141"/>
    </source>
</evidence>
<keyword evidence="3 5" id="KW-1133">Transmembrane helix</keyword>
<dbReference type="InterPro" id="IPR017500">
    <property type="entry name" value="Phage_infect_YhgE_N"/>
</dbReference>
<feature type="domain" description="ABC-2 type transporter transmembrane" evidence="6">
    <location>
        <begin position="529"/>
        <end position="715"/>
    </location>
</feature>
<organism evidence="7 8">
    <name type="scientific">Gulosibacter bifidus</name>
    <dbReference type="NCBI Taxonomy" id="272239"/>
    <lineage>
        <taxon>Bacteria</taxon>
        <taxon>Bacillati</taxon>
        <taxon>Actinomycetota</taxon>
        <taxon>Actinomycetes</taxon>
        <taxon>Micrococcales</taxon>
        <taxon>Microbacteriaceae</taxon>
        <taxon>Gulosibacter</taxon>
    </lineage>
</organism>
<dbReference type="PANTHER" id="PTHR43077">
    <property type="entry name" value="TRANSPORT PERMEASE YVFS-RELATED"/>
    <property type="match status" value="1"/>
</dbReference>
<feature type="transmembrane region" description="Helical" evidence="5">
    <location>
        <begin position="543"/>
        <end position="563"/>
    </location>
</feature>
<dbReference type="NCBIfam" id="TIGR03062">
    <property type="entry name" value="pip_yhgE_Cterm"/>
    <property type="match status" value="1"/>
</dbReference>